<proteinExistence type="predicted"/>
<reference evidence="2" key="1">
    <citation type="submission" date="2020-02" db="EMBL/GenBank/DDBJ databases">
        <authorList>
            <person name="Gao J."/>
            <person name="Sun J."/>
        </authorList>
    </citation>
    <scope>NUCLEOTIDE SEQUENCE</scope>
    <source>
        <strain evidence="2">602-2</strain>
    </source>
</reference>
<sequence>MSKAPPIPREQRAFKGQKPDIEGHASREGLQSPDPGNADVNLAEQGRHGNLRQNTSHSGNVQDR</sequence>
<protein>
    <submittedName>
        <fullName evidence="2">Uncharacterized protein</fullName>
    </submittedName>
</protein>
<evidence type="ECO:0000256" key="1">
    <source>
        <dbReference type="SAM" id="MobiDB-lite"/>
    </source>
</evidence>
<dbReference type="AlphaFoldDB" id="A0A6G4QRJ1"/>
<dbReference type="RefSeq" id="WP_165255245.1">
    <property type="nucleotide sequence ID" value="NZ_JAAKGT010000001.1"/>
</dbReference>
<comment type="caution">
    <text evidence="2">The sequence shown here is derived from an EMBL/GenBank/DDBJ whole genome shotgun (WGS) entry which is preliminary data.</text>
</comment>
<feature type="region of interest" description="Disordered" evidence="1">
    <location>
        <begin position="1"/>
        <end position="64"/>
    </location>
</feature>
<gene>
    <name evidence="2" type="ORF">G5B46_00825</name>
</gene>
<dbReference type="EMBL" id="JAAKGT010000001">
    <property type="protein sequence ID" value="NGM48142.1"/>
    <property type="molecule type" value="Genomic_DNA"/>
</dbReference>
<feature type="compositionally biased region" description="Polar residues" evidence="1">
    <location>
        <begin position="51"/>
        <end position="64"/>
    </location>
</feature>
<name>A0A6G4QRJ1_9CAUL</name>
<evidence type="ECO:0000313" key="2">
    <source>
        <dbReference type="EMBL" id="NGM48142.1"/>
    </source>
</evidence>
<organism evidence="2">
    <name type="scientific">Caulobacter sp. 602-2</name>
    <dbReference type="NCBI Taxonomy" id="2710887"/>
    <lineage>
        <taxon>Bacteria</taxon>
        <taxon>Pseudomonadati</taxon>
        <taxon>Pseudomonadota</taxon>
        <taxon>Alphaproteobacteria</taxon>
        <taxon>Caulobacterales</taxon>
        <taxon>Caulobacteraceae</taxon>
        <taxon>Caulobacter</taxon>
    </lineage>
</organism>
<accession>A0A6G4QRJ1</accession>
<feature type="compositionally biased region" description="Basic and acidic residues" evidence="1">
    <location>
        <begin position="9"/>
        <end position="27"/>
    </location>
</feature>